<keyword evidence="1" id="KW-1003">Cell membrane</keyword>
<dbReference type="GO" id="GO:0006508">
    <property type="term" value="P:proteolysis"/>
    <property type="evidence" value="ECO:0007669"/>
    <property type="project" value="UniProtKB-KW"/>
</dbReference>
<feature type="transmembrane region" description="Helical" evidence="8">
    <location>
        <begin position="60"/>
        <end position="93"/>
    </location>
</feature>
<evidence type="ECO:0000256" key="2">
    <source>
        <dbReference type="ARBA" id="ARBA00022654"/>
    </source>
</evidence>
<evidence type="ECO:0008006" key="11">
    <source>
        <dbReference type="Google" id="ProtNLM"/>
    </source>
</evidence>
<dbReference type="Proteomes" id="UP000271031">
    <property type="component" value="Unassembled WGS sequence"/>
</dbReference>
<keyword evidence="3" id="KW-0645">Protease</keyword>
<evidence type="ECO:0000256" key="4">
    <source>
        <dbReference type="ARBA" id="ARBA00022692"/>
    </source>
</evidence>
<keyword evidence="6 8" id="KW-1133">Transmembrane helix</keyword>
<dbReference type="InterPro" id="IPR006741">
    <property type="entry name" value="AgrB"/>
</dbReference>
<feature type="transmembrane region" description="Helical" evidence="8">
    <location>
        <begin position="105"/>
        <end position="126"/>
    </location>
</feature>
<name>A0A3M8CW28_9BACL</name>
<dbReference type="OrthoDB" id="2468866at2"/>
<dbReference type="GO" id="GO:0016020">
    <property type="term" value="C:membrane"/>
    <property type="evidence" value="ECO:0007669"/>
    <property type="project" value="InterPro"/>
</dbReference>
<evidence type="ECO:0000313" key="10">
    <source>
        <dbReference type="Proteomes" id="UP000271031"/>
    </source>
</evidence>
<dbReference type="AlphaFoldDB" id="A0A3M8CW28"/>
<organism evidence="9 10">
    <name type="scientific">Brevibacillus fluminis</name>
    <dbReference type="NCBI Taxonomy" id="511487"/>
    <lineage>
        <taxon>Bacteria</taxon>
        <taxon>Bacillati</taxon>
        <taxon>Bacillota</taxon>
        <taxon>Bacilli</taxon>
        <taxon>Bacillales</taxon>
        <taxon>Paenibacillaceae</taxon>
        <taxon>Brevibacillus</taxon>
    </lineage>
</organism>
<evidence type="ECO:0000256" key="8">
    <source>
        <dbReference type="SAM" id="Phobius"/>
    </source>
</evidence>
<feature type="transmembrane region" description="Helical" evidence="8">
    <location>
        <begin position="194"/>
        <end position="217"/>
    </location>
</feature>
<dbReference type="GO" id="GO:0008233">
    <property type="term" value="F:peptidase activity"/>
    <property type="evidence" value="ECO:0007669"/>
    <property type="project" value="UniProtKB-KW"/>
</dbReference>
<evidence type="ECO:0000256" key="1">
    <source>
        <dbReference type="ARBA" id="ARBA00022475"/>
    </source>
</evidence>
<proteinExistence type="predicted"/>
<evidence type="ECO:0000313" key="9">
    <source>
        <dbReference type="EMBL" id="RNB80026.1"/>
    </source>
</evidence>
<evidence type="ECO:0000256" key="3">
    <source>
        <dbReference type="ARBA" id="ARBA00022670"/>
    </source>
</evidence>
<dbReference type="GO" id="GO:0009372">
    <property type="term" value="P:quorum sensing"/>
    <property type="evidence" value="ECO:0007669"/>
    <property type="project" value="UniProtKB-KW"/>
</dbReference>
<keyword evidence="10" id="KW-1185">Reference proteome</keyword>
<dbReference type="SMART" id="SM00793">
    <property type="entry name" value="AgrB"/>
    <property type="match status" value="1"/>
</dbReference>
<gene>
    <name evidence="9" type="ORF">EDM56_28165</name>
</gene>
<evidence type="ECO:0000256" key="5">
    <source>
        <dbReference type="ARBA" id="ARBA00022801"/>
    </source>
</evidence>
<feature type="transmembrane region" description="Helical" evidence="8">
    <location>
        <begin position="171"/>
        <end position="188"/>
    </location>
</feature>
<evidence type="ECO:0000256" key="6">
    <source>
        <dbReference type="ARBA" id="ARBA00022989"/>
    </source>
</evidence>
<keyword evidence="7 8" id="KW-0472">Membrane</keyword>
<evidence type="ECO:0000256" key="7">
    <source>
        <dbReference type="ARBA" id="ARBA00023136"/>
    </source>
</evidence>
<feature type="transmembrane region" description="Helical" evidence="8">
    <location>
        <begin position="132"/>
        <end position="150"/>
    </location>
</feature>
<sequence length="228" mass="26065">MAQSPHTQRMVSRDFESSYLSKGGVRMSWSEKVSIRIARKLIPAESTFTVGQVSHGIELFLLYILTITSIIICSFIFGFLNEALILSLSYFLYRNFTGGVHLQNSLSCFIVGNLLVLLISYFASILSFGHNTALVVFLLFLFSFLINLRYAPAEHTYNRVSDKIKRRNKKIVIFLLFFGCALSQILIYSEYKQFALSISFSVTLQALLLHPFAFRLVKRLENLFTRKG</sequence>
<keyword evidence="4 8" id="KW-0812">Transmembrane</keyword>
<reference evidence="9 10" key="1">
    <citation type="submission" date="2018-10" db="EMBL/GenBank/DDBJ databases">
        <title>Phylogenomics of Brevibacillus.</title>
        <authorList>
            <person name="Dunlap C."/>
        </authorList>
    </citation>
    <scope>NUCLEOTIDE SEQUENCE [LARGE SCALE GENOMIC DNA]</scope>
    <source>
        <strain evidence="9 10">JCM 15716</strain>
    </source>
</reference>
<keyword evidence="2" id="KW-0673">Quorum sensing</keyword>
<dbReference type="Pfam" id="PF04647">
    <property type="entry name" value="AgrB"/>
    <property type="match status" value="1"/>
</dbReference>
<protein>
    <recommendedName>
        <fullName evidence="11">Accessory regulator AgrB</fullName>
    </recommendedName>
</protein>
<keyword evidence="5" id="KW-0378">Hydrolase</keyword>
<accession>A0A3M8CW28</accession>
<dbReference type="EMBL" id="RHHQ01000026">
    <property type="protein sequence ID" value="RNB80026.1"/>
    <property type="molecule type" value="Genomic_DNA"/>
</dbReference>
<comment type="caution">
    <text evidence="9">The sequence shown here is derived from an EMBL/GenBank/DDBJ whole genome shotgun (WGS) entry which is preliminary data.</text>
</comment>